<organism evidence="2">
    <name type="scientific">Gibberella zeae</name>
    <name type="common">Wheat head blight fungus</name>
    <name type="synonym">Fusarium graminearum</name>
    <dbReference type="NCBI Taxonomy" id="5518"/>
    <lineage>
        <taxon>Eukaryota</taxon>
        <taxon>Fungi</taxon>
        <taxon>Dikarya</taxon>
        <taxon>Ascomycota</taxon>
        <taxon>Pezizomycotina</taxon>
        <taxon>Sordariomycetes</taxon>
        <taxon>Hypocreomycetidae</taxon>
        <taxon>Hypocreales</taxon>
        <taxon>Nectriaceae</taxon>
        <taxon>Fusarium</taxon>
    </lineage>
</organism>
<dbReference type="EMBL" id="CAAKMV010000160">
    <property type="protein sequence ID" value="VIO62211.1"/>
    <property type="molecule type" value="Genomic_DNA"/>
</dbReference>
<name>A0A4E9EIW4_GIBZA</name>
<evidence type="ECO:0000313" key="1">
    <source>
        <dbReference type="EMBL" id="CAG2004007.1"/>
    </source>
</evidence>
<proteinExistence type="predicted"/>
<gene>
    <name evidence="2" type="ORF">FUG_LOCUS471385</name>
    <name evidence="1" type="ORF">MDCFG202_LOCUS495263</name>
</gene>
<dbReference type="Proteomes" id="UP000746612">
    <property type="component" value="Unassembled WGS sequence"/>
</dbReference>
<dbReference type="EMBL" id="CAJPIJ010000179">
    <property type="protein sequence ID" value="CAG2004007.1"/>
    <property type="molecule type" value="Genomic_DNA"/>
</dbReference>
<reference evidence="2" key="1">
    <citation type="submission" date="2019-04" db="EMBL/GenBank/DDBJ databases">
        <authorList>
            <person name="Melise S."/>
            <person name="Noan J."/>
            <person name="Okalmin O."/>
        </authorList>
    </citation>
    <scope>NUCLEOTIDE SEQUENCE</scope>
    <source>
        <strain evidence="2">FN9</strain>
    </source>
</reference>
<protein>
    <submittedName>
        <fullName evidence="2">Uncharacterized protein</fullName>
    </submittedName>
</protein>
<sequence length="99" mass="11403">MQRISIVRNDETNQEKRVPFKATKMVTAVGMTLVMIPFNKTLGESDFRIGRLSSTLIMEKYEKYCSTGSKGLQHAVMRTSQIKENMNCNIERRSEDIKL</sequence>
<dbReference type="AlphaFoldDB" id="A0A4E9EIW4"/>
<evidence type="ECO:0000313" key="2">
    <source>
        <dbReference type="EMBL" id="VIO62211.1"/>
    </source>
</evidence>
<accession>A0A4E9EIW4</accession>
<reference evidence="1" key="2">
    <citation type="submission" date="2021-03" db="EMBL/GenBank/DDBJ databases">
        <authorList>
            <person name="Alouane T."/>
            <person name="Langin T."/>
            <person name="Bonhomme L."/>
        </authorList>
    </citation>
    <scope>NUCLEOTIDE SEQUENCE</scope>
    <source>
        <strain evidence="1">MDC_Fg202</strain>
    </source>
</reference>